<accession>A0ABD6EHL8</accession>
<protein>
    <submittedName>
        <fullName evidence="2">Uncharacterized protein</fullName>
    </submittedName>
</protein>
<feature type="region of interest" description="Disordered" evidence="1">
    <location>
        <begin position="212"/>
        <end position="264"/>
    </location>
</feature>
<dbReference type="EMBL" id="JBGFUD010003967">
    <property type="protein sequence ID" value="MFH4979221.1"/>
    <property type="molecule type" value="Genomic_DNA"/>
</dbReference>
<gene>
    <name evidence="2" type="ORF">AB6A40_005930</name>
</gene>
<evidence type="ECO:0000313" key="2">
    <source>
        <dbReference type="EMBL" id="MFH4979221.1"/>
    </source>
</evidence>
<comment type="caution">
    <text evidence="2">The sequence shown here is derived from an EMBL/GenBank/DDBJ whole genome shotgun (WGS) entry which is preliminary data.</text>
</comment>
<keyword evidence="3" id="KW-1185">Reference proteome</keyword>
<feature type="region of interest" description="Disordered" evidence="1">
    <location>
        <begin position="101"/>
        <end position="123"/>
    </location>
</feature>
<evidence type="ECO:0000313" key="3">
    <source>
        <dbReference type="Proteomes" id="UP001608902"/>
    </source>
</evidence>
<dbReference type="AlphaFoldDB" id="A0ABD6EHL8"/>
<dbReference type="Proteomes" id="UP001608902">
    <property type="component" value="Unassembled WGS sequence"/>
</dbReference>
<evidence type="ECO:0000256" key="1">
    <source>
        <dbReference type="SAM" id="MobiDB-lite"/>
    </source>
</evidence>
<organism evidence="2 3">
    <name type="scientific">Gnathostoma spinigerum</name>
    <dbReference type="NCBI Taxonomy" id="75299"/>
    <lineage>
        <taxon>Eukaryota</taxon>
        <taxon>Metazoa</taxon>
        <taxon>Ecdysozoa</taxon>
        <taxon>Nematoda</taxon>
        <taxon>Chromadorea</taxon>
        <taxon>Rhabditida</taxon>
        <taxon>Spirurina</taxon>
        <taxon>Gnathostomatomorpha</taxon>
        <taxon>Gnathostomatoidea</taxon>
        <taxon>Gnathostomatidae</taxon>
        <taxon>Gnathostoma</taxon>
    </lineage>
</organism>
<feature type="region of interest" description="Disordered" evidence="1">
    <location>
        <begin position="176"/>
        <end position="195"/>
    </location>
</feature>
<proteinExistence type="predicted"/>
<feature type="compositionally biased region" description="Basic and acidic residues" evidence="1">
    <location>
        <begin position="214"/>
        <end position="224"/>
    </location>
</feature>
<reference evidence="2 3" key="1">
    <citation type="submission" date="2024-08" db="EMBL/GenBank/DDBJ databases">
        <title>Gnathostoma spinigerum genome.</title>
        <authorList>
            <person name="Gonzalez-Bertolin B."/>
            <person name="Monzon S."/>
            <person name="Zaballos A."/>
            <person name="Jimenez P."/>
            <person name="Dekumyoy P."/>
            <person name="Varona S."/>
            <person name="Cuesta I."/>
            <person name="Sumanam S."/>
            <person name="Adisakwattana P."/>
            <person name="Gasser R.B."/>
            <person name="Hernandez-Gonzalez A."/>
            <person name="Young N.D."/>
            <person name="Perteguer M.J."/>
        </authorList>
    </citation>
    <scope>NUCLEOTIDE SEQUENCE [LARGE SCALE GENOMIC DNA]</scope>
    <source>
        <strain evidence="2">AL3</strain>
        <tissue evidence="2">Liver</tissue>
    </source>
</reference>
<feature type="compositionally biased region" description="Polar residues" evidence="1">
    <location>
        <begin position="225"/>
        <end position="245"/>
    </location>
</feature>
<feature type="compositionally biased region" description="Basic and acidic residues" evidence="1">
    <location>
        <begin position="107"/>
        <end position="123"/>
    </location>
</feature>
<name>A0ABD6EHL8_9BILA</name>
<sequence>MRPVREAARRSYVASHFRTPSRSETIIERETNTNSTTKTNSDHQQIALGETIVNAARIPSAYSDVKSDALESNIIDNVSNNPISAEEKLDVVGLGTCDLTPHLDSQNPKEEEGREWRTVSEGDKPIQSKNLAEENIDVVNTVEFQTADQPHIISVAQSPDDAAAIISQRSRRTWSMDERLLTTDPGPHSDSVGASSKVAARTLYCMRKGASRQARSDHLIDSDHQGSSGSSKWEAASGQNELNVENNRRLSMKNEGNTMSGLDGEDSAEQIEMDSHSAIASSNGEKSYPFKKGLSSRGLNGTLLIITEDGKTWRRKSIKQHGDRMTEYFSCISCEQVKKKTNTGKLPQLASHYYTATNSRNLITDPSTRSHICNNVRSAERTMTEQAARRRKAAAKLAQMDAYYAADAINQYDGDELSNWNDNHSFVIVKEEDVAAMIEEWRVVNEHGDVVEEVTDDDRLEVDGETASNLPVEEVLVTYPFKTGLSHKGVGGVLIAITDDGKTWRRRNSRKKGDMATEYFTCISCESIKRKAQEGRICVPPSSIPAQLPTLTFRLCSRTGMRLLLTNPESRHHICDTIRSSAKTTAEQLVRKRKRVAKLAGFNPQSAYDFAASEAQETGQNEHWDDSVRPFAANNISIQELSTDCRS</sequence>